<dbReference type="CDD" id="cd03457">
    <property type="entry name" value="intradiol_dioxygenase_like"/>
    <property type="match status" value="1"/>
</dbReference>
<feature type="coiled-coil region" evidence="1">
    <location>
        <begin position="62"/>
        <end position="89"/>
    </location>
</feature>
<proteinExistence type="predicted"/>
<protein>
    <recommendedName>
        <fullName evidence="4">Intradiol ring-cleavage dioxygenases domain-containing protein</fullName>
    </recommendedName>
</protein>
<feature type="chain" id="PRO_5042143042" description="Intradiol ring-cleavage dioxygenases domain-containing protein" evidence="3">
    <location>
        <begin position="25"/>
        <end position="453"/>
    </location>
</feature>
<sequence>MKFPSATLALSILATLSSFLPVASHPGQAHVETLESREFSKVFRAVNRRSLSQACGHNLLARDRASAVVEKREQKIAKLRAEVAAQKKKRDLTAVLSTSHLSSKTGLSQSSSALDIFGDSVACILEPEVTYGPYYVEGEYVRTDSDMREDQEGVNLYLDVQVIDTTSCTAVPDIYIELWHCNATGVYSGVVASGNGNTADTSNLDKTFLRGLFETDADGIAEAVTIFPGHYTSRATHVHVITHINGTLLPNNTYTSTNYAHVGQIFFDQALLSEVEATAPYTTNTQDVTLNSADTILAEEAASTFDPVVEYVLLGDSVSDGVFAWISIGINTAYNQDVSPAAYLTANGGVSNSASGSGSGGESGSAGGSGGPGNGTTPSGAAPSGGGFGGNGTITPNANATTNIPGGTNATTNGTAQATTTSSSVAGVGSLDVSASVSASTSFILVLLFFSLF</sequence>
<dbReference type="EMBL" id="JADGJH010000852">
    <property type="protein sequence ID" value="KAJ3121821.1"/>
    <property type="molecule type" value="Genomic_DNA"/>
</dbReference>
<dbReference type="InterPro" id="IPR000627">
    <property type="entry name" value="Intradiol_dOase_C"/>
</dbReference>
<dbReference type="AlphaFoldDB" id="A0AAD5T1T9"/>
<feature type="compositionally biased region" description="Gly residues" evidence="2">
    <location>
        <begin position="357"/>
        <end position="374"/>
    </location>
</feature>
<gene>
    <name evidence="5" type="ORF">HK100_012225</name>
</gene>
<dbReference type="InterPro" id="IPR015889">
    <property type="entry name" value="Intradiol_dOase_core"/>
</dbReference>
<dbReference type="SUPFAM" id="SSF49482">
    <property type="entry name" value="Aromatic compound dioxygenase"/>
    <property type="match status" value="1"/>
</dbReference>
<keyword evidence="3" id="KW-0732">Signal</keyword>
<dbReference type="Pfam" id="PF00775">
    <property type="entry name" value="Dioxygenase_C"/>
    <property type="match status" value="1"/>
</dbReference>
<feature type="domain" description="Intradiol ring-cleavage dioxygenases" evidence="4">
    <location>
        <begin position="132"/>
        <end position="235"/>
    </location>
</feature>
<evidence type="ECO:0000313" key="5">
    <source>
        <dbReference type="EMBL" id="KAJ3121821.1"/>
    </source>
</evidence>
<dbReference type="GO" id="GO:0016702">
    <property type="term" value="F:oxidoreductase activity, acting on single donors with incorporation of molecular oxygen, incorporation of two atoms of oxygen"/>
    <property type="evidence" value="ECO:0007669"/>
    <property type="project" value="InterPro"/>
</dbReference>
<feature type="region of interest" description="Disordered" evidence="2">
    <location>
        <begin position="350"/>
        <end position="416"/>
    </location>
</feature>
<dbReference type="Proteomes" id="UP001211907">
    <property type="component" value="Unassembled WGS sequence"/>
</dbReference>
<keyword evidence="1" id="KW-0175">Coiled coil</keyword>
<dbReference type="Gene3D" id="2.60.130.10">
    <property type="entry name" value="Aromatic compound dioxygenase"/>
    <property type="match status" value="1"/>
</dbReference>
<comment type="caution">
    <text evidence="5">The sequence shown here is derived from an EMBL/GenBank/DDBJ whole genome shotgun (WGS) entry which is preliminary data.</text>
</comment>
<evidence type="ECO:0000259" key="4">
    <source>
        <dbReference type="Pfam" id="PF00775"/>
    </source>
</evidence>
<evidence type="ECO:0000256" key="3">
    <source>
        <dbReference type="SAM" id="SignalP"/>
    </source>
</evidence>
<reference evidence="5" key="1">
    <citation type="submission" date="2020-05" db="EMBL/GenBank/DDBJ databases">
        <title>Phylogenomic resolution of chytrid fungi.</title>
        <authorList>
            <person name="Stajich J.E."/>
            <person name="Amses K."/>
            <person name="Simmons R."/>
            <person name="Seto K."/>
            <person name="Myers J."/>
            <person name="Bonds A."/>
            <person name="Quandt C.A."/>
            <person name="Barry K."/>
            <person name="Liu P."/>
            <person name="Grigoriev I."/>
            <person name="Longcore J.E."/>
            <person name="James T.Y."/>
        </authorList>
    </citation>
    <scope>NUCLEOTIDE SEQUENCE</scope>
    <source>
        <strain evidence="5">JEL0513</strain>
    </source>
</reference>
<feature type="compositionally biased region" description="Gly residues" evidence="2">
    <location>
        <begin position="383"/>
        <end position="392"/>
    </location>
</feature>
<evidence type="ECO:0000256" key="2">
    <source>
        <dbReference type="SAM" id="MobiDB-lite"/>
    </source>
</evidence>
<dbReference type="PANTHER" id="PTHR34315">
    <property type="match status" value="1"/>
</dbReference>
<dbReference type="GO" id="GO:0008199">
    <property type="term" value="F:ferric iron binding"/>
    <property type="evidence" value="ECO:0007669"/>
    <property type="project" value="InterPro"/>
</dbReference>
<keyword evidence="6" id="KW-1185">Reference proteome</keyword>
<name>A0AAD5T1T9_9FUNG</name>
<feature type="compositionally biased region" description="Low complexity" evidence="2">
    <location>
        <begin position="393"/>
        <end position="416"/>
    </location>
</feature>
<feature type="signal peptide" evidence="3">
    <location>
        <begin position="1"/>
        <end position="24"/>
    </location>
</feature>
<evidence type="ECO:0000313" key="6">
    <source>
        <dbReference type="Proteomes" id="UP001211907"/>
    </source>
</evidence>
<evidence type="ECO:0000256" key="1">
    <source>
        <dbReference type="SAM" id="Coils"/>
    </source>
</evidence>
<dbReference type="PANTHER" id="PTHR34315:SF1">
    <property type="entry name" value="INTRADIOL RING-CLEAVAGE DIOXYGENASES DOMAIN-CONTAINING PROTEIN-RELATED"/>
    <property type="match status" value="1"/>
</dbReference>
<organism evidence="5 6">
    <name type="scientific">Physocladia obscura</name>
    <dbReference type="NCBI Taxonomy" id="109957"/>
    <lineage>
        <taxon>Eukaryota</taxon>
        <taxon>Fungi</taxon>
        <taxon>Fungi incertae sedis</taxon>
        <taxon>Chytridiomycota</taxon>
        <taxon>Chytridiomycota incertae sedis</taxon>
        <taxon>Chytridiomycetes</taxon>
        <taxon>Chytridiales</taxon>
        <taxon>Chytriomycetaceae</taxon>
        <taxon>Physocladia</taxon>
    </lineage>
</organism>
<accession>A0AAD5T1T9</accession>